<protein>
    <submittedName>
        <fullName evidence="2">Collagen-like protein</fullName>
    </submittedName>
</protein>
<reference evidence="2 3" key="1">
    <citation type="submission" date="2018-07" db="EMBL/GenBank/DDBJ databases">
        <title>Genome guided investigation of antibiotics producing actinomycetales strain isolated from a Macau mangrove ecosystem.</title>
        <authorList>
            <person name="Hu D."/>
        </authorList>
    </citation>
    <scope>NUCLEOTIDE SEQUENCE [LARGE SCALE GENOMIC DNA]</scope>
    <source>
        <strain evidence="2 3">2297</strain>
    </source>
</reference>
<evidence type="ECO:0000256" key="1">
    <source>
        <dbReference type="SAM" id="MobiDB-lite"/>
    </source>
</evidence>
<evidence type="ECO:0000313" key="2">
    <source>
        <dbReference type="EMBL" id="RDD89095.1"/>
    </source>
</evidence>
<dbReference type="AlphaFoldDB" id="A0A369VA76"/>
<organism evidence="2 3">
    <name type="scientific">Streptomyces parvulus</name>
    <dbReference type="NCBI Taxonomy" id="146923"/>
    <lineage>
        <taxon>Bacteria</taxon>
        <taxon>Bacillati</taxon>
        <taxon>Actinomycetota</taxon>
        <taxon>Actinomycetes</taxon>
        <taxon>Kitasatosporales</taxon>
        <taxon>Streptomycetaceae</taxon>
        <taxon>Streptomyces</taxon>
    </lineage>
</organism>
<proteinExistence type="predicted"/>
<feature type="compositionally biased region" description="Low complexity" evidence="1">
    <location>
        <begin position="192"/>
        <end position="205"/>
    </location>
</feature>
<sequence length="533" mass="53814">MLPEGIPTVRVTGRFLTPEGKPLAGQVIFRAPGMVTFGEFDVILGGPVAAPLDSTGAFEVVLPATDAPGMIPTDWSYAVAEQLAGVPMNRTYQVLLPAETPAVDLADIAPTDPTTPNYVAVRGDSAYEVAVEAGFVGTVEQWLASLIGPRGDTGATGQTGPAGDDAYEVAVAAGFVGDRAAWLASLVGPRGATGETGEQGPPGTNGADGAPGVVQSVNGQSTAAVVLDAADVGAVPDTAPGAAGGVAQLDETGKVPAAQLPALSGGGTVQTVAGVSPDANGNVALVPADVGAATAAHTHTAAQVGALATTARAAANGVASLDASTRVPIAQLPAAAGRNMWTPQALGFAAWSCDPYTVANPVPKYLKPQRLFFVGFNITETTTVNRIVMFARGYGGVSTNRYRGAIYRDTGAKVVESGGVALTMAGQEAGSLPAMETNHVGAVPLTIASTSLAPGRYWAAWSLVTGGTADFAFFHVQNESPIATANFWMPGTPFARAWYTEGQTNAALPATVSQTAAGVLADHDIPIMALANV</sequence>
<gene>
    <name evidence="2" type="ORF">DVZ84_08795</name>
</gene>
<dbReference type="OrthoDB" id="4227103at2"/>
<name>A0A369VA76_9ACTN</name>
<evidence type="ECO:0000313" key="3">
    <source>
        <dbReference type="Proteomes" id="UP000253742"/>
    </source>
</evidence>
<feature type="region of interest" description="Disordered" evidence="1">
    <location>
        <begin position="191"/>
        <end position="215"/>
    </location>
</feature>
<dbReference type="Proteomes" id="UP000253742">
    <property type="component" value="Unassembled WGS sequence"/>
</dbReference>
<dbReference type="EMBL" id="QQBH01000005">
    <property type="protein sequence ID" value="RDD89095.1"/>
    <property type="molecule type" value="Genomic_DNA"/>
</dbReference>
<dbReference type="Gene3D" id="1.20.5.320">
    <property type="entry name" value="6-Phosphogluconate Dehydrogenase, domain 3"/>
    <property type="match status" value="1"/>
</dbReference>
<keyword evidence="2" id="KW-0176">Collagen</keyword>
<accession>A0A369VA76</accession>
<dbReference type="RefSeq" id="WP_114528233.1">
    <property type="nucleotide sequence ID" value="NZ_QQBH01000005.1"/>
</dbReference>
<comment type="caution">
    <text evidence="2">The sequence shown here is derived from an EMBL/GenBank/DDBJ whole genome shotgun (WGS) entry which is preliminary data.</text>
</comment>